<feature type="compositionally biased region" description="Low complexity" evidence="11">
    <location>
        <begin position="213"/>
        <end position="241"/>
    </location>
</feature>
<dbReference type="RefSeq" id="XP_020046832.1">
    <property type="nucleotide sequence ID" value="XM_020193493.1"/>
</dbReference>
<dbReference type="GO" id="GO:0010008">
    <property type="term" value="C:endosome membrane"/>
    <property type="evidence" value="ECO:0007669"/>
    <property type="project" value="EnsemblFungi"/>
</dbReference>
<feature type="domain" description="C2" evidence="12">
    <location>
        <begin position="1"/>
        <end position="115"/>
    </location>
</feature>
<dbReference type="GO" id="GO:0070086">
    <property type="term" value="P:ubiquitin-dependent endocytosis"/>
    <property type="evidence" value="ECO:0007669"/>
    <property type="project" value="EnsemblFungi"/>
</dbReference>
<dbReference type="CDD" id="cd00078">
    <property type="entry name" value="HECTc"/>
    <property type="match status" value="1"/>
</dbReference>
<evidence type="ECO:0000259" key="13">
    <source>
        <dbReference type="PROSITE" id="PS50020"/>
    </source>
</evidence>
<dbReference type="GO" id="GO:2000203">
    <property type="term" value="P:regulation of ribosomal large subunit export from nucleus"/>
    <property type="evidence" value="ECO:0007669"/>
    <property type="project" value="EnsemblFungi"/>
</dbReference>
<feature type="region of interest" description="Disordered" evidence="11">
    <location>
        <begin position="302"/>
        <end position="387"/>
    </location>
</feature>
<dbReference type="PROSITE" id="PS01159">
    <property type="entry name" value="WW_DOMAIN_1"/>
    <property type="match status" value="3"/>
</dbReference>
<dbReference type="GO" id="GO:0000151">
    <property type="term" value="C:ubiquitin ligase complex"/>
    <property type="evidence" value="ECO:0007669"/>
    <property type="project" value="EnsemblFungi"/>
</dbReference>
<dbReference type="PANTHER" id="PTHR11254">
    <property type="entry name" value="HECT DOMAIN UBIQUITIN-PROTEIN LIGASE"/>
    <property type="match status" value="1"/>
</dbReference>
<dbReference type="SUPFAM" id="SSF51045">
    <property type="entry name" value="WW domain"/>
    <property type="match status" value="3"/>
</dbReference>
<evidence type="ECO:0000259" key="12">
    <source>
        <dbReference type="PROSITE" id="PS50004"/>
    </source>
</evidence>
<dbReference type="GO" id="GO:0006325">
    <property type="term" value="P:chromatin organization"/>
    <property type="evidence" value="ECO:0007669"/>
    <property type="project" value="EnsemblFungi"/>
</dbReference>
<feature type="domain" description="WW" evidence="13">
    <location>
        <begin position="439"/>
        <end position="472"/>
    </location>
</feature>
<gene>
    <name evidence="15" type="ORF">ASCRUDRAFT_76494</name>
</gene>
<dbReference type="Gene3D" id="2.20.70.10">
    <property type="match status" value="2"/>
</dbReference>
<dbReference type="GO" id="GO:0043328">
    <property type="term" value="P:protein transport to vacuole involved in ubiquitin-dependent protein catabolic process via the multivesicular body sorting pathway"/>
    <property type="evidence" value="ECO:0007669"/>
    <property type="project" value="EnsemblFungi"/>
</dbReference>
<dbReference type="GO" id="GO:2000235">
    <property type="term" value="P:regulation of tRNA processing"/>
    <property type="evidence" value="ECO:0007669"/>
    <property type="project" value="EnsemblFungi"/>
</dbReference>
<evidence type="ECO:0000313" key="16">
    <source>
        <dbReference type="Proteomes" id="UP000095038"/>
    </source>
</evidence>
<evidence type="ECO:0000256" key="4">
    <source>
        <dbReference type="ARBA" id="ARBA00022490"/>
    </source>
</evidence>
<feature type="compositionally biased region" description="Low complexity" evidence="11">
    <location>
        <begin position="308"/>
        <end position="351"/>
    </location>
</feature>
<keyword evidence="5 8" id="KW-0808">Transferase</keyword>
<evidence type="ECO:0000256" key="9">
    <source>
        <dbReference type="PIRSR" id="PIRSR001569-1"/>
    </source>
</evidence>
<dbReference type="GO" id="GO:0034450">
    <property type="term" value="F:ubiquitin-ubiquitin ligase activity"/>
    <property type="evidence" value="ECO:0007669"/>
    <property type="project" value="EnsemblFungi"/>
</dbReference>
<dbReference type="GO" id="GO:0034605">
    <property type="term" value="P:cellular response to heat"/>
    <property type="evidence" value="ECO:0007669"/>
    <property type="project" value="EnsemblFungi"/>
</dbReference>
<dbReference type="GO" id="GO:0006808">
    <property type="term" value="P:regulation of nitrogen utilization"/>
    <property type="evidence" value="ECO:0007669"/>
    <property type="project" value="EnsemblFungi"/>
</dbReference>
<dbReference type="AlphaFoldDB" id="A0A1D2VFX2"/>
<evidence type="ECO:0000256" key="6">
    <source>
        <dbReference type="ARBA" id="ARBA00022737"/>
    </source>
</evidence>
<dbReference type="GO" id="GO:2000232">
    <property type="term" value="P:regulation of rRNA processing"/>
    <property type="evidence" value="ECO:0007669"/>
    <property type="project" value="EnsemblFungi"/>
</dbReference>
<protein>
    <recommendedName>
        <fullName evidence="8">E3 ubiquitin-protein ligase</fullName>
        <ecNumber evidence="8">2.3.2.26</ecNumber>
    </recommendedName>
</protein>
<dbReference type="PANTHER" id="PTHR11254:SF440">
    <property type="entry name" value="E3 UBIQUITIN-PROTEIN LIGASE NEDD-4"/>
    <property type="match status" value="1"/>
</dbReference>
<dbReference type="InterPro" id="IPR000569">
    <property type="entry name" value="HECT_dom"/>
</dbReference>
<evidence type="ECO:0000256" key="2">
    <source>
        <dbReference type="ARBA" id="ARBA00004496"/>
    </source>
</evidence>
<dbReference type="GO" id="GO:0010793">
    <property type="term" value="P:regulation of mRNA export from nucleus"/>
    <property type="evidence" value="ECO:0007669"/>
    <property type="project" value="EnsemblFungi"/>
</dbReference>
<comment type="catalytic activity">
    <reaction evidence="1 8">
        <text>S-ubiquitinyl-[E2 ubiquitin-conjugating enzyme]-L-cysteine + [acceptor protein]-L-lysine = [E2 ubiquitin-conjugating enzyme]-L-cysteine + N(6)-ubiquitinyl-[acceptor protein]-L-lysine.</text>
        <dbReference type="EC" id="2.3.2.26"/>
    </reaction>
</comment>
<dbReference type="FunFam" id="2.20.70.10:FF:000011">
    <property type="entry name" value="E3 ubiquitin-protein ligase"/>
    <property type="match status" value="1"/>
</dbReference>
<proteinExistence type="predicted"/>
<dbReference type="GO" id="GO:0010795">
    <property type="term" value="P:regulation of ubiquinone biosynthetic process"/>
    <property type="evidence" value="ECO:0007669"/>
    <property type="project" value="EnsemblFungi"/>
</dbReference>
<dbReference type="GO" id="GO:0045944">
    <property type="term" value="P:positive regulation of transcription by RNA polymerase II"/>
    <property type="evidence" value="ECO:0007669"/>
    <property type="project" value="EnsemblFungi"/>
</dbReference>
<dbReference type="GO" id="GO:0043130">
    <property type="term" value="F:ubiquitin binding"/>
    <property type="evidence" value="ECO:0007669"/>
    <property type="project" value="EnsemblFungi"/>
</dbReference>
<dbReference type="EC" id="2.3.2.26" evidence="8"/>
<dbReference type="GO" id="GO:1903577">
    <property type="term" value="P:cellular response to L-arginine"/>
    <property type="evidence" value="ECO:0007669"/>
    <property type="project" value="EnsemblFungi"/>
</dbReference>
<reference evidence="16" key="1">
    <citation type="submission" date="2016-05" db="EMBL/GenBank/DDBJ databases">
        <title>Comparative genomics of biotechnologically important yeasts.</title>
        <authorList>
            <consortium name="DOE Joint Genome Institute"/>
            <person name="Riley R."/>
            <person name="Haridas S."/>
            <person name="Wolfe K.H."/>
            <person name="Lopes M.R."/>
            <person name="Hittinger C.T."/>
            <person name="Goker M."/>
            <person name="Salamov A."/>
            <person name="Wisecaver J."/>
            <person name="Long T.M."/>
            <person name="Aerts A.L."/>
            <person name="Barry K."/>
            <person name="Choi C."/>
            <person name="Clum A."/>
            <person name="Coughlan A.Y."/>
            <person name="Deshpande S."/>
            <person name="Douglass A.P."/>
            <person name="Hanson S.J."/>
            <person name="Klenk H.-P."/>
            <person name="Labutti K."/>
            <person name="Lapidus A."/>
            <person name="Lindquist E."/>
            <person name="Lipzen A."/>
            <person name="Meier-Kolthoff J.P."/>
            <person name="Ohm R.A."/>
            <person name="Otillar R.P."/>
            <person name="Pangilinan J."/>
            <person name="Peng Y."/>
            <person name="Rokas A."/>
            <person name="Rosa C.A."/>
            <person name="Scheuner C."/>
            <person name="Sibirny A.A."/>
            <person name="Slot J.C."/>
            <person name="Stielow J.B."/>
            <person name="Sun H."/>
            <person name="Kurtzman C.P."/>
            <person name="Blackwell M."/>
            <person name="Grigoriev I.V."/>
            <person name="Jeffries T.W."/>
        </authorList>
    </citation>
    <scope>NUCLEOTIDE SEQUENCE [LARGE SCALE GENOMIC DNA]</scope>
    <source>
        <strain evidence="16">DSM 1968</strain>
    </source>
</reference>
<evidence type="ECO:0000259" key="14">
    <source>
        <dbReference type="PROSITE" id="PS50237"/>
    </source>
</evidence>
<feature type="compositionally biased region" description="Polar residues" evidence="11">
    <location>
        <begin position="354"/>
        <end position="377"/>
    </location>
</feature>
<dbReference type="PROSITE" id="PS50020">
    <property type="entry name" value="WW_DOMAIN_2"/>
    <property type="match status" value="3"/>
</dbReference>
<keyword evidence="4" id="KW-0963">Cytoplasm</keyword>
<dbReference type="InParanoid" id="A0A1D2VFX2"/>
<dbReference type="SMART" id="SM00456">
    <property type="entry name" value="WW"/>
    <property type="match status" value="3"/>
</dbReference>
<dbReference type="FunFam" id="2.20.70.10:FF:000017">
    <property type="entry name" value="E3 ubiquitin-protein ligase"/>
    <property type="match status" value="1"/>
</dbReference>
<accession>A0A1D2VFX2</accession>
<evidence type="ECO:0000256" key="10">
    <source>
        <dbReference type="PROSITE-ProRule" id="PRU00104"/>
    </source>
</evidence>
<dbReference type="GO" id="GO:0070534">
    <property type="term" value="P:protein K63-linked ubiquitination"/>
    <property type="evidence" value="ECO:0007669"/>
    <property type="project" value="EnsemblFungi"/>
</dbReference>
<dbReference type="FunFam" id="3.30.2160.10:FF:000001">
    <property type="entry name" value="E3 ubiquitin-protein ligase NEDD4-like"/>
    <property type="match status" value="1"/>
</dbReference>
<dbReference type="GO" id="GO:0072671">
    <property type="term" value="P:mitochondria-associated ubiquitin-dependent protein catabolic process"/>
    <property type="evidence" value="ECO:0007669"/>
    <property type="project" value="EnsemblFungi"/>
</dbReference>
<evidence type="ECO:0000256" key="1">
    <source>
        <dbReference type="ARBA" id="ARBA00000885"/>
    </source>
</evidence>
<dbReference type="SMART" id="SM00239">
    <property type="entry name" value="C2"/>
    <property type="match status" value="1"/>
</dbReference>
<dbReference type="Gene3D" id="3.90.1750.10">
    <property type="entry name" value="Hect, E3 ligase catalytic domains"/>
    <property type="match status" value="1"/>
</dbReference>
<feature type="domain" description="HECT" evidence="14">
    <location>
        <begin position="528"/>
        <end position="860"/>
    </location>
</feature>
<dbReference type="GO" id="GO:0070651">
    <property type="term" value="P:nonfunctional rRNA decay"/>
    <property type="evidence" value="ECO:0007669"/>
    <property type="project" value="EnsemblFungi"/>
</dbReference>
<keyword evidence="7 8" id="KW-0833">Ubl conjugation pathway</keyword>
<dbReference type="GO" id="GO:0032880">
    <property type="term" value="P:regulation of protein localization"/>
    <property type="evidence" value="ECO:0007669"/>
    <property type="project" value="EnsemblFungi"/>
</dbReference>
<dbReference type="FunCoup" id="A0A1D2VFX2">
    <property type="interactions" value="618"/>
</dbReference>
<comment type="subcellular location">
    <subcellularLocation>
        <location evidence="2">Cytoplasm</location>
    </subcellularLocation>
</comment>
<dbReference type="Gene3D" id="2.60.40.150">
    <property type="entry name" value="C2 domain"/>
    <property type="match status" value="1"/>
</dbReference>
<dbReference type="GO" id="GO:0048260">
    <property type="term" value="P:positive regulation of receptor-mediated endocytosis"/>
    <property type="evidence" value="ECO:0007669"/>
    <property type="project" value="EnsemblFungi"/>
</dbReference>
<dbReference type="GO" id="GO:1990306">
    <property type="term" value="C:RSP5-BUL ubiquitin ligase complex"/>
    <property type="evidence" value="ECO:0007669"/>
    <property type="project" value="EnsemblFungi"/>
</dbReference>
<dbReference type="Gene3D" id="3.30.2410.10">
    <property type="entry name" value="Hect, E3 ligase catalytic domain"/>
    <property type="match status" value="1"/>
</dbReference>
<dbReference type="FunFam" id="3.90.1750.10:FF:000005">
    <property type="entry name" value="E3 ubiquitin-protein ligase"/>
    <property type="match status" value="1"/>
</dbReference>
<dbReference type="Pfam" id="PF00397">
    <property type="entry name" value="WW"/>
    <property type="match status" value="3"/>
</dbReference>
<dbReference type="InterPro" id="IPR036020">
    <property type="entry name" value="WW_dom_sf"/>
</dbReference>
<dbReference type="GO" id="GO:0032436">
    <property type="term" value="P:positive regulation of proteasomal ubiquitin-dependent protein catabolic process"/>
    <property type="evidence" value="ECO:0007669"/>
    <property type="project" value="EnsemblFungi"/>
</dbReference>
<dbReference type="InterPro" id="IPR001202">
    <property type="entry name" value="WW_dom"/>
</dbReference>
<evidence type="ECO:0000256" key="3">
    <source>
        <dbReference type="ARBA" id="ARBA00004906"/>
    </source>
</evidence>
<dbReference type="Pfam" id="PF00632">
    <property type="entry name" value="HECT"/>
    <property type="match status" value="1"/>
</dbReference>
<dbReference type="STRING" id="1344418.A0A1D2VFX2"/>
<dbReference type="GO" id="GO:0022626">
    <property type="term" value="C:cytosolic ribosome"/>
    <property type="evidence" value="ECO:0007669"/>
    <property type="project" value="EnsemblFungi"/>
</dbReference>
<keyword evidence="16" id="KW-1185">Reference proteome</keyword>
<dbReference type="PIRSF" id="PIRSF001569">
    <property type="entry name" value="E3_ub_ligase_SMURF1"/>
    <property type="match status" value="1"/>
</dbReference>
<dbReference type="GO" id="GO:0035091">
    <property type="term" value="F:phosphatidylinositol binding"/>
    <property type="evidence" value="ECO:0007669"/>
    <property type="project" value="EnsemblFungi"/>
</dbReference>
<dbReference type="InterPro" id="IPR035892">
    <property type="entry name" value="C2_domain_sf"/>
</dbReference>
<dbReference type="OrthoDB" id="8068875at2759"/>
<sequence length="860" mass="97838">MTSVGLSSTTITCKIVAAESLCKRDVFKSPDPFAVLTIDGSQTKTTRVAKKTLNPYWNETFEFNITELSTLTVLVFDQKKFKKKDQGFLGVTNIKIKDILDLSLNNCVQTITRVLKSSNNDSLSVSGKLILMISHNRNDNNQNNNFSSNGRNNDIFPVNDFNVNSSRINNRPTLTNIVLNRPPNPPPHPSFSPHSANNPLTPLSALNSYNTATNPNDINNPIRNNVNSSNNAISSNTTGSSPTRPISSFEDQYGRLPPGWERKTDDYGRLYYVDHNTKTTSWQRPTFENNASIDAERRNHYNRTLPGQSTNDSSQSNTNISSSNNTDSNPNTTSSNTSTALNSNANPNPLIVTSPPNNSTPAVSPSTALSMSATGLTTPGLGDLPPGWEQRETPDGRVYFVDHNTRTTTWVDPRRQQYIRSYATTSSNTVQQQPVSQLGPLPSGWEMRLTNTARVYFVDHNTKTTTWDDPRLPSSLDQNVPQYKRDFRRKLIYFRSQPALRIIPGQCHIKVRRNNIFEDAYQEIMRQTSDDLKKRLMIKFDGEEGLDYGGVSREFFFLLSHEMFNPSYGLFEYSAHDNYTLQINPHSNINPEHLNYFKFIGRVVGLCVFHRRFLDTFFVGALYKMMLRRKVVLQDMEGVDAEYYNSLKWILDNDVTDLGFTFSIEDERFGEVKTIELKPDGDNVDVGESNKKEYVELLTEFKIYKRVEDQFKAFVDGFNELIPPDLVNVFDERELELLIGGISEIDVEDWKKHTDYRGYQESDQVIQWFWQTIKEWDNEQRARLLQFTTGTSRIPVNGFKDLQGSDGPRRFTIEKAGEPNQLPKSHTCFNRVDLPPYADIDALKQKLSLAVEETVGFGQE</sequence>
<feature type="region of interest" description="Disordered" evidence="11">
    <location>
        <begin position="210"/>
        <end position="264"/>
    </location>
</feature>
<dbReference type="Proteomes" id="UP000095038">
    <property type="component" value="Unassembled WGS sequence"/>
</dbReference>
<dbReference type="GO" id="GO:0010994">
    <property type="term" value="P:free ubiquitin chain polymerization"/>
    <property type="evidence" value="ECO:0007669"/>
    <property type="project" value="EnsemblFungi"/>
</dbReference>
<dbReference type="GO" id="GO:0005634">
    <property type="term" value="C:nucleus"/>
    <property type="evidence" value="ECO:0007669"/>
    <property type="project" value="EnsemblFungi"/>
</dbReference>
<dbReference type="Pfam" id="PF00168">
    <property type="entry name" value="C2"/>
    <property type="match status" value="1"/>
</dbReference>
<dbReference type="GO" id="GO:0032956">
    <property type="term" value="P:regulation of actin cytoskeleton organization"/>
    <property type="evidence" value="ECO:0007669"/>
    <property type="project" value="EnsemblFungi"/>
</dbReference>
<feature type="active site" description="Glycyl thioester intermediate" evidence="9 10">
    <location>
        <position position="828"/>
    </location>
</feature>
<dbReference type="InterPro" id="IPR050409">
    <property type="entry name" value="E3_ubiq-protein_ligase"/>
</dbReference>
<dbReference type="SMART" id="SM00119">
    <property type="entry name" value="HECTc"/>
    <property type="match status" value="1"/>
</dbReference>
<dbReference type="Gene3D" id="3.30.2160.10">
    <property type="entry name" value="Hect, E3 ligase catalytic domain"/>
    <property type="match status" value="1"/>
</dbReference>
<dbReference type="GO" id="GO:0016973">
    <property type="term" value="P:poly(A)+ mRNA export from nucleus"/>
    <property type="evidence" value="ECO:0007669"/>
    <property type="project" value="EnsemblFungi"/>
</dbReference>
<organism evidence="15 16">
    <name type="scientific">Ascoidea rubescens DSM 1968</name>
    <dbReference type="NCBI Taxonomy" id="1344418"/>
    <lineage>
        <taxon>Eukaryota</taxon>
        <taxon>Fungi</taxon>
        <taxon>Dikarya</taxon>
        <taxon>Ascomycota</taxon>
        <taxon>Saccharomycotina</taxon>
        <taxon>Saccharomycetes</taxon>
        <taxon>Ascoideaceae</taxon>
        <taxon>Ascoidea</taxon>
    </lineage>
</organism>
<dbReference type="CDD" id="cd00201">
    <property type="entry name" value="WW"/>
    <property type="match status" value="3"/>
</dbReference>
<dbReference type="InterPro" id="IPR000008">
    <property type="entry name" value="C2_dom"/>
</dbReference>
<dbReference type="GO" id="GO:0010794">
    <property type="term" value="P:regulation of dolichol biosynthetic process"/>
    <property type="evidence" value="ECO:0007669"/>
    <property type="project" value="EnsemblFungi"/>
</dbReference>
<dbReference type="PROSITE" id="PS50237">
    <property type="entry name" value="HECT"/>
    <property type="match status" value="1"/>
</dbReference>
<keyword evidence="6" id="KW-0677">Repeat</keyword>
<dbReference type="GO" id="GO:0045723">
    <property type="term" value="P:positive regulation of fatty acid biosynthetic process"/>
    <property type="evidence" value="ECO:0007669"/>
    <property type="project" value="EnsemblFungi"/>
</dbReference>
<evidence type="ECO:0000256" key="5">
    <source>
        <dbReference type="ARBA" id="ARBA00022679"/>
    </source>
</evidence>
<dbReference type="EMBL" id="KV454482">
    <property type="protein sequence ID" value="ODV60525.1"/>
    <property type="molecule type" value="Genomic_DNA"/>
</dbReference>
<feature type="domain" description="WW" evidence="13">
    <location>
        <begin position="382"/>
        <end position="415"/>
    </location>
</feature>
<dbReference type="GO" id="GO:0005794">
    <property type="term" value="C:Golgi apparatus"/>
    <property type="evidence" value="ECO:0007669"/>
    <property type="project" value="EnsemblFungi"/>
</dbReference>
<dbReference type="SUPFAM" id="SSF56204">
    <property type="entry name" value="Hect, E3 ligase catalytic domain"/>
    <property type="match status" value="1"/>
</dbReference>
<dbReference type="GO" id="GO:0032443">
    <property type="term" value="P:regulation of ergosterol biosynthetic process"/>
    <property type="evidence" value="ECO:0007669"/>
    <property type="project" value="EnsemblFungi"/>
</dbReference>
<feature type="domain" description="WW" evidence="13">
    <location>
        <begin position="254"/>
        <end position="287"/>
    </location>
</feature>
<dbReference type="GeneID" id="30967129"/>
<comment type="pathway">
    <text evidence="3 8">Protein modification; protein ubiquitination.</text>
</comment>
<evidence type="ECO:0000256" key="7">
    <source>
        <dbReference type="ARBA" id="ARBA00022786"/>
    </source>
</evidence>
<evidence type="ECO:0000256" key="8">
    <source>
        <dbReference type="PIRNR" id="PIRNR001569"/>
    </source>
</evidence>
<dbReference type="GO" id="GO:2000238">
    <property type="term" value="P:regulation of tRNA export from nucleus"/>
    <property type="evidence" value="ECO:0007669"/>
    <property type="project" value="EnsemblFungi"/>
</dbReference>
<evidence type="ECO:0000313" key="15">
    <source>
        <dbReference type="EMBL" id="ODV60525.1"/>
    </source>
</evidence>
<evidence type="ECO:0000256" key="11">
    <source>
        <dbReference type="SAM" id="MobiDB-lite"/>
    </source>
</evidence>
<dbReference type="InterPro" id="IPR024928">
    <property type="entry name" value="E3_ub_ligase_SMURF1"/>
</dbReference>
<name>A0A1D2VFX2_9ASCO</name>
<dbReference type="SUPFAM" id="SSF49562">
    <property type="entry name" value="C2 domain (Calcium/lipid-binding domain, CaLB)"/>
    <property type="match status" value="1"/>
</dbReference>
<dbReference type="GO" id="GO:0005934">
    <property type="term" value="C:cellular bud tip"/>
    <property type="evidence" value="ECO:0007669"/>
    <property type="project" value="EnsemblFungi"/>
</dbReference>
<dbReference type="GO" id="GO:0007005">
    <property type="term" value="P:mitochondrion organization"/>
    <property type="evidence" value="ECO:0007669"/>
    <property type="project" value="EnsemblFungi"/>
</dbReference>
<dbReference type="UniPathway" id="UPA00143"/>
<dbReference type="GO" id="GO:0034517">
    <property type="term" value="P:ribophagy"/>
    <property type="evidence" value="ECO:0007669"/>
    <property type="project" value="EnsemblFungi"/>
</dbReference>
<dbReference type="PROSITE" id="PS50004">
    <property type="entry name" value="C2"/>
    <property type="match status" value="1"/>
</dbReference>
<dbReference type="GO" id="GO:0006515">
    <property type="term" value="P:protein quality control for misfolded or incompletely synthesized proteins"/>
    <property type="evidence" value="ECO:0007669"/>
    <property type="project" value="EnsemblFungi"/>
</dbReference>
<dbReference type="InterPro" id="IPR035983">
    <property type="entry name" value="Hect_E3_ubiquitin_ligase"/>
</dbReference>
<dbReference type="FunFam" id="3.30.2410.10:FF:000001">
    <property type="entry name" value="E3 ubiquitin-protein ligase NEDD4-like"/>
    <property type="match status" value="1"/>
</dbReference>